<reference evidence="1 2" key="1">
    <citation type="journal article" date="2013" name="Genome Announc.">
        <title>Draft Genome Sequence of the Aeromonas diversa Type Strain.</title>
        <authorList>
            <person name="Farfan M."/>
            <person name="Spataro N."/>
            <person name="Sanglas A."/>
            <person name="Albarral V."/>
            <person name="Loren J.G."/>
            <person name="Bosch E."/>
            <person name="Fuste M.C."/>
        </authorList>
    </citation>
    <scope>NUCLEOTIDE SEQUENCE [LARGE SCALE GENOMIC DNA]</scope>
    <source>
        <strain evidence="1 2">2478-85</strain>
    </source>
</reference>
<protein>
    <submittedName>
        <fullName evidence="1">Recombinational DNA repair protein</fullName>
    </submittedName>
</protein>
<dbReference type="AlphaFoldDB" id="N9VEL6"/>
<keyword evidence="2" id="KW-1185">Reference proteome</keyword>
<organism evidence="1 2">
    <name type="scientific">Aeromonas diversa CDC 2478-85</name>
    <dbReference type="NCBI Taxonomy" id="1268237"/>
    <lineage>
        <taxon>Bacteria</taxon>
        <taxon>Pseudomonadati</taxon>
        <taxon>Pseudomonadota</taxon>
        <taxon>Gammaproteobacteria</taxon>
        <taxon>Aeromonadales</taxon>
        <taxon>Aeromonadaceae</taxon>
        <taxon>Aeromonas</taxon>
    </lineage>
</organism>
<gene>
    <name evidence="1" type="ORF">G114_01444</name>
</gene>
<proteinExistence type="predicted"/>
<dbReference type="EMBL" id="APVG01000002">
    <property type="protein sequence ID" value="ENY73677.1"/>
    <property type="molecule type" value="Genomic_DNA"/>
</dbReference>
<name>N9VEL6_9GAMM</name>
<dbReference type="Proteomes" id="UP000023775">
    <property type="component" value="Unassembled WGS sequence"/>
</dbReference>
<evidence type="ECO:0000313" key="1">
    <source>
        <dbReference type="EMBL" id="ENY73677.1"/>
    </source>
</evidence>
<accession>N9VEL6</accession>
<evidence type="ECO:0000313" key="2">
    <source>
        <dbReference type="Proteomes" id="UP000023775"/>
    </source>
</evidence>
<dbReference type="eggNOG" id="ENOG502ZSEJ">
    <property type="taxonomic scope" value="Bacteria"/>
</dbReference>
<sequence length="321" mass="33815">MQVSFVLLVEVQQTFPSRPLGVGVDVHLHHAVGDGFADLFQGRAGATVEYEVQALGRDTELLGDVFLGGVQDGGGQLDVTRLVNTVHVAEGGSDGEARADLGQTLVSVSHVFRLGVQSGLIHVAVVHTVFFAAGATQFQLESHVHLGHAGQVLAADVDVLFQRLFGQIQHVGGEQRLAGLGEVLLTGVQQTVDPRQQLLGGVVGVQDDRHTVGFGHGVNVLGTGDGTQDGGLLTFQLQALTGGEHGAAVGELNDDRGFYLGGRFQYGVDGVGTNAVNGRQSEAVFLGDSEYLLNVITGDNAGFYEVENLLRHVSRPILVCR</sequence>
<comment type="caution">
    <text evidence="1">The sequence shown here is derived from an EMBL/GenBank/DDBJ whole genome shotgun (WGS) entry which is preliminary data.</text>
</comment>